<dbReference type="AlphaFoldDB" id="A0A075MN18"/>
<evidence type="ECO:0000256" key="1">
    <source>
        <dbReference type="SAM" id="MobiDB-lite"/>
    </source>
</evidence>
<dbReference type="InterPro" id="IPR037523">
    <property type="entry name" value="VOC_core"/>
</dbReference>
<feature type="region of interest" description="Disordered" evidence="1">
    <location>
        <begin position="99"/>
        <end position="120"/>
    </location>
</feature>
<gene>
    <name evidence="3" type="ORF">NTE_00572</name>
</gene>
<reference evidence="3 4" key="1">
    <citation type="journal article" date="2014" name="PLoS ONE">
        <title>Genome Sequence of Candidatus Nitrososphaera evergladensis from Group I.1b Enriched from Everglades Soil Reveals Novel Genomic Features of the Ammonia-Oxidizing Archaea.</title>
        <authorList>
            <person name="Zhalnina K.V."/>
            <person name="Dias R."/>
            <person name="Leonard M.T."/>
            <person name="Dorr de Quadros P."/>
            <person name="Camargo F.A."/>
            <person name="Drew J.C."/>
            <person name="Farmerie W.G."/>
            <person name="Daroub S.H."/>
            <person name="Triplett E.W."/>
        </authorList>
    </citation>
    <scope>NUCLEOTIDE SEQUENCE [LARGE SCALE GENOMIC DNA]</scope>
    <source>
        <strain evidence="3 4">SR1</strain>
    </source>
</reference>
<dbReference type="EMBL" id="CP007174">
    <property type="protein sequence ID" value="AIF82653.1"/>
    <property type="molecule type" value="Genomic_DNA"/>
</dbReference>
<dbReference type="Pfam" id="PF00903">
    <property type="entry name" value="Glyoxalase"/>
    <property type="match status" value="1"/>
</dbReference>
<evidence type="ECO:0000313" key="4">
    <source>
        <dbReference type="Proteomes" id="UP000028194"/>
    </source>
</evidence>
<feature type="domain" description="VOC" evidence="2">
    <location>
        <begin position="5"/>
        <end position="178"/>
    </location>
</feature>
<keyword evidence="4" id="KW-1185">Reference proteome</keyword>
<dbReference type="HOGENOM" id="CLU_046006_18_2_2"/>
<dbReference type="Gene3D" id="3.10.180.10">
    <property type="entry name" value="2,3-Dihydroxybiphenyl 1,2-Dioxygenase, domain 1"/>
    <property type="match status" value="1"/>
</dbReference>
<protein>
    <submittedName>
        <fullName evidence="3">Glyoxalase-like domain</fullName>
    </submittedName>
</protein>
<dbReference type="SUPFAM" id="SSF54593">
    <property type="entry name" value="Glyoxalase/Bleomycin resistance protein/Dihydroxybiphenyl dioxygenase"/>
    <property type="match status" value="1"/>
</dbReference>
<proteinExistence type="predicted"/>
<dbReference type="Proteomes" id="UP000028194">
    <property type="component" value="Chromosome"/>
</dbReference>
<dbReference type="InterPro" id="IPR004360">
    <property type="entry name" value="Glyas_Fos-R_dOase_dom"/>
</dbReference>
<dbReference type="KEGG" id="nev:NTE_00572"/>
<sequence length="181" mass="21006">MRVYRISAITLKVDKMESSCQFYSKIPGFRIVYGGAPSDAFSTFEVGEGERKAYLNLELAERAGRKTVKLDNNKHHHHYTVVDQQQSLDHDENLEKAMKTTTGTEREKERGGKQGSRSDFGRIILHTENVDDLYEHMRKDEFLSNHAIFETEPVDAPWGERFFHIREPNGYQLSFAQPLRR</sequence>
<dbReference type="STRING" id="1459636.NTE_00572"/>
<dbReference type="InterPro" id="IPR029068">
    <property type="entry name" value="Glyas_Bleomycin-R_OHBP_Dase"/>
</dbReference>
<organism evidence="3 4">
    <name type="scientific">Candidatus Nitrososphaera evergladensis SR1</name>
    <dbReference type="NCBI Taxonomy" id="1459636"/>
    <lineage>
        <taxon>Archaea</taxon>
        <taxon>Nitrososphaerota</taxon>
        <taxon>Nitrososphaeria</taxon>
        <taxon>Nitrososphaerales</taxon>
        <taxon>Nitrososphaeraceae</taxon>
        <taxon>Nitrososphaera</taxon>
    </lineage>
</organism>
<feature type="compositionally biased region" description="Basic and acidic residues" evidence="1">
    <location>
        <begin position="99"/>
        <end position="112"/>
    </location>
</feature>
<name>A0A075MN18_9ARCH</name>
<accession>A0A075MN18</accession>
<dbReference type="PROSITE" id="PS51819">
    <property type="entry name" value="VOC"/>
    <property type="match status" value="1"/>
</dbReference>
<evidence type="ECO:0000259" key="2">
    <source>
        <dbReference type="PROSITE" id="PS51819"/>
    </source>
</evidence>
<dbReference type="eggNOG" id="arCOG02708">
    <property type="taxonomic scope" value="Archaea"/>
</dbReference>
<evidence type="ECO:0000313" key="3">
    <source>
        <dbReference type="EMBL" id="AIF82653.1"/>
    </source>
</evidence>